<dbReference type="InterPro" id="IPR005122">
    <property type="entry name" value="Uracil-DNA_glycosylase-like"/>
</dbReference>
<reference evidence="2 3" key="1">
    <citation type="journal article" date="2016" name="Int. J. Syst. Evol. Microbiol.">
        <title>Arsenicitalea aurantiaca gen. nov., sp. nov., a new member of the family Hyphomicrobiaceae, isolated from high-arsenic sediment.</title>
        <authorList>
            <person name="Mu Y."/>
            <person name="Zhou L."/>
            <person name="Zeng X.C."/>
            <person name="Liu L."/>
            <person name="Pan Y."/>
            <person name="Chen X."/>
            <person name="Wang J."/>
            <person name="Li S."/>
            <person name="Li W.J."/>
            <person name="Wang Y."/>
        </authorList>
    </citation>
    <scope>NUCLEOTIDE SEQUENCE [LARGE SCALE GENOMIC DNA]</scope>
    <source>
        <strain evidence="2 3">42-50</strain>
    </source>
</reference>
<gene>
    <name evidence="2" type="ORF">EMQ25_16115</name>
</gene>
<evidence type="ECO:0000313" key="3">
    <source>
        <dbReference type="Proteomes" id="UP000281547"/>
    </source>
</evidence>
<feature type="domain" description="Uracil-DNA glycosylase-like" evidence="1">
    <location>
        <begin position="30"/>
        <end position="185"/>
    </location>
</feature>
<dbReference type="SUPFAM" id="SSF52141">
    <property type="entry name" value="Uracil-DNA glycosylase-like"/>
    <property type="match status" value="1"/>
</dbReference>
<dbReference type="InterPro" id="IPR036895">
    <property type="entry name" value="Uracil-DNA_glycosylase-like_sf"/>
</dbReference>
<proteinExistence type="predicted"/>
<accession>A0A433X359</accession>
<evidence type="ECO:0000259" key="1">
    <source>
        <dbReference type="SMART" id="SM00986"/>
    </source>
</evidence>
<dbReference type="Gene3D" id="3.40.470.10">
    <property type="entry name" value="Uracil-DNA glycosylase-like domain"/>
    <property type="match status" value="1"/>
</dbReference>
<sequence>MPDHELSSVLEAVRACTRCVADLPLGPKPIIQASASARILIIGQAPGTKAHESGCPWNDQSGNRLREWTGLAEAEFYDESKVAIVPAGLCYPGAIPGGGDKPPVPACAPLWHARILPLLTNVWLTLLVGLHAQKLYLKGGRSLTELVRQHPQSSPVIPLPHPSWRGVGWMRKNAWFESESLPMLRKRIEEALR</sequence>
<dbReference type="OrthoDB" id="9789139at2"/>
<dbReference type="RefSeq" id="WP_127189640.1">
    <property type="nucleotide sequence ID" value="NZ_RZNJ01000007.1"/>
</dbReference>
<dbReference type="SMART" id="SM00986">
    <property type="entry name" value="UDG"/>
    <property type="match status" value="1"/>
</dbReference>
<dbReference type="PANTHER" id="PTHR42160">
    <property type="entry name" value="URACIL-DNA GLYCOSYLASE SUPERFAMILY PROTEIN"/>
    <property type="match status" value="1"/>
</dbReference>
<comment type="caution">
    <text evidence="2">The sequence shown here is derived from an EMBL/GenBank/DDBJ whole genome shotgun (WGS) entry which is preliminary data.</text>
</comment>
<dbReference type="EMBL" id="RZNJ01000007">
    <property type="protein sequence ID" value="RUT28505.1"/>
    <property type="molecule type" value="Genomic_DNA"/>
</dbReference>
<dbReference type="AlphaFoldDB" id="A0A433X359"/>
<dbReference type="SMART" id="SM00987">
    <property type="entry name" value="UreE_C"/>
    <property type="match status" value="1"/>
</dbReference>
<dbReference type="Proteomes" id="UP000281547">
    <property type="component" value="Unassembled WGS sequence"/>
</dbReference>
<name>A0A433X359_9HYPH</name>
<dbReference type="CDD" id="cd10033">
    <property type="entry name" value="UDG_like"/>
    <property type="match status" value="1"/>
</dbReference>
<protein>
    <submittedName>
        <fullName evidence="2">Uracil-DNA glycosylase family protein</fullName>
    </submittedName>
</protein>
<dbReference type="Pfam" id="PF03167">
    <property type="entry name" value="UDG"/>
    <property type="match status" value="1"/>
</dbReference>
<evidence type="ECO:0000313" key="2">
    <source>
        <dbReference type="EMBL" id="RUT28505.1"/>
    </source>
</evidence>
<dbReference type="InterPro" id="IPR047124">
    <property type="entry name" value="HI_0220.2"/>
</dbReference>
<organism evidence="2 3">
    <name type="scientific">Arsenicitalea aurantiaca</name>
    <dbReference type="NCBI Taxonomy" id="1783274"/>
    <lineage>
        <taxon>Bacteria</taxon>
        <taxon>Pseudomonadati</taxon>
        <taxon>Pseudomonadota</taxon>
        <taxon>Alphaproteobacteria</taxon>
        <taxon>Hyphomicrobiales</taxon>
        <taxon>Devosiaceae</taxon>
        <taxon>Arsenicitalea</taxon>
    </lineage>
</organism>
<keyword evidence="3" id="KW-1185">Reference proteome</keyword>
<dbReference type="PANTHER" id="PTHR42160:SF1">
    <property type="entry name" value="URACIL-DNA GLYCOSYLASE SUPERFAMILY PROTEIN"/>
    <property type="match status" value="1"/>
</dbReference>